<comment type="subcellular location">
    <subcellularLocation>
        <location evidence="8">Cell membrane</location>
        <topology evidence="8">Multi-pass membrane protein</topology>
    </subcellularLocation>
    <subcellularLocation>
        <location evidence="1">Membrane</location>
        <topology evidence="1">Multi-pass membrane protein</topology>
    </subcellularLocation>
</comment>
<dbReference type="NCBIfam" id="TIGR00751">
    <property type="entry name" value="menA"/>
    <property type="match status" value="1"/>
</dbReference>
<keyword evidence="4 8" id="KW-0808">Transferase</keyword>
<name>A0A1H6U7E6_9BACT</name>
<dbReference type="GO" id="GO:0009234">
    <property type="term" value="P:menaquinone biosynthetic process"/>
    <property type="evidence" value="ECO:0007669"/>
    <property type="project" value="UniProtKB-UniRule"/>
</dbReference>
<dbReference type="UniPathway" id="UPA00079">
    <property type="reaction ID" value="UER00168"/>
</dbReference>
<accession>A0A1H6U7E6</accession>
<evidence type="ECO:0000256" key="4">
    <source>
        <dbReference type="ARBA" id="ARBA00022679"/>
    </source>
</evidence>
<dbReference type="InterPro" id="IPR044878">
    <property type="entry name" value="UbiA_sf"/>
</dbReference>
<dbReference type="InterPro" id="IPR026046">
    <property type="entry name" value="UBIAD1"/>
</dbReference>
<keyword evidence="3 8" id="KW-1003">Cell membrane</keyword>
<feature type="transmembrane region" description="Helical" evidence="8">
    <location>
        <begin position="151"/>
        <end position="172"/>
    </location>
</feature>
<keyword evidence="11" id="KW-1185">Reference proteome</keyword>
<feature type="transmembrane region" description="Helical" evidence="8">
    <location>
        <begin position="96"/>
        <end position="114"/>
    </location>
</feature>
<dbReference type="Pfam" id="PF01040">
    <property type="entry name" value="UbiA"/>
    <property type="match status" value="1"/>
</dbReference>
<evidence type="ECO:0000256" key="2">
    <source>
        <dbReference type="ARBA" id="ARBA00022428"/>
    </source>
</evidence>
<dbReference type="InterPro" id="IPR000537">
    <property type="entry name" value="UbiA_prenyltransferase"/>
</dbReference>
<sequence length="301" mass="32679">MSLTSTRKAWIHAFRLRTLPLALSSIVMGTVIAFQDGAFRWAVFALAALTTTLLQVLSNLANDYGDSIHGADHDERKGPQRAVQSGAISASSMKKAMVLFSLLSLVSGLALLAVALETAYLFFLFLALGLLAIFAAITYTSGSRPYGYAGLGDLAVFLFFGWVGVMGTYYLHTLSFDVSLWLPASAVGLLSTGVLNINNIRDIESDKKAGKRSIPVRIGKQDAARYHWLLLLLALGLLLAYVLVEQAYGAFLYILAAPVVLRTGWAVSKVETPEKLDPYLKVMALGTFLCVLLFGLGWMIF</sequence>
<dbReference type="CDD" id="cd13962">
    <property type="entry name" value="PT_UbiA_UBIAD1"/>
    <property type="match status" value="1"/>
</dbReference>
<dbReference type="EC" id="2.5.1.74" evidence="8 9"/>
<evidence type="ECO:0000256" key="6">
    <source>
        <dbReference type="ARBA" id="ARBA00022989"/>
    </source>
</evidence>
<dbReference type="RefSeq" id="WP_092169443.1">
    <property type="nucleotide sequence ID" value="NZ_FNZH01000001.1"/>
</dbReference>
<evidence type="ECO:0000256" key="3">
    <source>
        <dbReference type="ARBA" id="ARBA00022475"/>
    </source>
</evidence>
<proteinExistence type="inferred from homology"/>
<comment type="similarity">
    <text evidence="8">Belongs to the MenA family. Type 1 subfamily.</text>
</comment>
<dbReference type="GO" id="GO:0042371">
    <property type="term" value="P:vitamin K biosynthetic process"/>
    <property type="evidence" value="ECO:0007669"/>
    <property type="project" value="TreeGrafter"/>
</dbReference>
<feature type="transmembrane region" description="Helical" evidence="8">
    <location>
        <begin position="178"/>
        <end position="198"/>
    </location>
</feature>
<comment type="catalytic activity">
    <reaction evidence="8">
        <text>an all-trans-polyprenyl diphosphate + 1,4-dihydroxy-2-naphthoate + H(+) = a 2-demethylmenaquinol + CO2 + diphosphate</text>
        <dbReference type="Rhea" id="RHEA:26478"/>
        <dbReference type="Rhea" id="RHEA-COMP:9563"/>
        <dbReference type="Rhea" id="RHEA-COMP:9564"/>
        <dbReference type="ChEBI" id="CHEBI:11173"/>
        <dbReference type="ChEBI" id="CHEBI:15378"/>
        <dbReference type="ChEBI" id="CHEBI:16526"/>
        <dbReference type="ChEBI" id="CHEBI:33019"/>
        <dbReference type="ChEBI" id="CHEBI:55437"/>
        <dbReference type="ChEBI" id="CHEBI:58914"/>
        <dbReference type="EC" id="2.5.1.74"/>
    </reaction>
</comment>
<dbReference type="PIRSF" id="PIRSF005355">
    <property type="entry name" value="UBIAD1"/>
    <property type="match status" value="1"/>
</dbReference>
<feature type="transmembrane region" description="Helical" evidence="8">
    <location>
        <begin position="226"/>
        <end position="244"/>
    </location>
</feature>
<dbReference type="GO" id="GO:0005886">
    <property type="term" value="C:plasma membrane"/>
    <property type="evidence" value="ECO:0007669"/>
    <property type="project" value="UniProtKB-SubCell"/>
</dbReference>
<feature type="transmembrane region" description="Helical" evidence="8">
    <location>
        <begin position="12"/>
        <end position="32"/>
    </location>
</feature>
<gene>
    <name evidence="8" type="primary">menA</name>
    <name evidence="10" type="ORF">SAMN05192553_101681</name>
</gene>
<dbReference type="EMBL" id="FNZH01000001">
    <property type="protein sequence ID" value="SEI88241.1"/>
    <property type="molecule type" value="Genomic_DNA"/>
</dbReference>
<dbReference type="AlphaFoldDB" id="A0A1H6U7E6"/>
<evidence type="ECO:0000256" key="9">
    <source>
        <dbReference type="NCBIfam" id="TIGR00751"/>
    </source>
</evidence>
<organism evidence="10 11">
    <name type="scientific">Cyclobacterium xiamenense</name>
    <dbReference type="NCBI Taxonomy" id="1297121"/>
    <lineage>
        <taxon>Bacteria</taxon>
        <taxon>Pseudomonadati</taxon>
        <taxon>Bacteroidota</taxon>
        <taxon>Cytophagia</taxon>
        <taxon>Cytophagales</taxon>
        <taxon>Cyclobacteriaceae</taxon>
        <taxon>Cyclobacterium</taxon>
    </lineage>
</organism>
<protein>
    <recommendedName>
        <fullName evidence="8 9">1,4-dihydroxy-2-naphthoate octaprenyltransferase</fullName>
        <shortName evidence="8">DHNA-octaprenyltransferase</shortName>
        <ecNumber evidence="8 9">2.5.1.74</ecNumber>
    </recommendedName>
</protein>
<evidence type="ECO:0000256" key="1">
    <source>
        <dbReference type="ARBA" id="ARBA00004141"/>
    </source>
</evidence>
<feature type="transmembrane region" description="Helical" evidence="8">
    <location>
        <begin position="120"/>
        <end position="139"/>
    </location>
</feature>
<comment type="function">
    <text evidence="8">Conversion of 1,4-dihydroxy-2-naphthoate (DHNA) to demethylmenaquinone (DMK).</text>
</comment>
<dbReference type="NCBIfam" id="NF004750">
    <property type="entry name" value="PRK06080.1-2"/>
    <property type="match status" value="1"/>
</dbReference>
<dbReference type="InterPro" id="IPR004657">
    <property type="entry name" value="MenA"/>
</dbReference>
<keyword evidence="7 8" id="KW-0472">Membrane</keyword>
<evidence type="ECO:0000256" key="7">
    <source>
        <dbReference type="ARBA" id="ARBA00023136"/>
    </source>
</evidence>
<keyword evidence="5 8" id="KW-0812">Transmembrane</keyword>
<evidence type="ECO:0000256" key="5">
    <source>
        <dbReference type="ARBA" id="ARBA00022692"/>
    </source>
</evidence>
<evidence type="ECO:0000256" key="8">
    <source>
        <dbReference type="HAMAP-Rule" id="MF_01937"/>
    </source>
</evidence>
<keyword evidence="6 8" id="KW-1133">Transmembrane helix</keyword>
<dbReference type="PANTHER" id="PTHR13929">
    <property type="entry name" value="1,4-DIHYDROXY-2-NAPHTHOATE OCTAPRENYLTRANSFERASE"/>
    <property type="match status" value="1"/>
</dbReference>
<feature type="transmembrane region" description="Helical" evidence="8">
    <location>
        <begin position="250"/>
        <end position="267"/>
    </location>
</feature>
<feature type="transmembrane region" description="Helical" evidence="8">
    <location>
        <begin position="38"/>
        <end position="57"/>
    </location>
</feature>
<dbReference type="Proteomes" id="UP000199403">
    <property type="component" value="Unassembled WGS sequence"/>
</dbReference>
<dbReference type="OrthoDB" id="9767568at2"/>
<comment type="pathway">
    <text evidence="8">Quinol/quinone metabolism; menaquinone biosynthesis; menaquinol from 1,4-dihydroxy-2-naphthoate: step 1/2.</text>
</comment>
<dbReference type="HAMAP" id="MF_01937">
    <property type="entry name" value="MenA_1"/>
    <property type="match status" value="1"/>
</dbReference>
<feature type="transmembrane region" description="Helical" evidence="8">
    <location>
        <begin position="279"/>
        <end position="300"/>
    </location>
</feature>
<dbReference type="Gene3D" id="1.20.120.1780">
    <property type="entry name" value="UbiA prenyltransferase"/>
    <property type="match status" value="1"/>
</dbReference>
<dbReference type="Gene3D" id="1.10.357.140">
    <property type="entry name" value="UbiA prenyltransferase"/>
    <property type="match status" value="1"/>
</dbReference>
<reference evidence="11" key="1">
    <citation type="submission" date="2016-10" db="EMBL/GenBank/DDBJ databases">
        <authorList>
            <person name="Varghese N."/>
            <person name="Submissions S."/>
        </authorList>
    </citation>
    <scope>NUCLEOTIDE SEQUENCE [LARGE SCALE GENOMIC DNA]</scope>
    <source>
        <strain evidence="11">IBRC-M 10761</strain>
    </source>
</reference>
<keyword evidence="2 8" id="KW-0474">Menaquinone biosynthesis</keyword>
<evidence type="ECO:0000313" key="11">
    <source>
        <dbReference type="Proteomes" id="UP000199403"/>
    </source>
</evidence>
<dbReference type="STRING" id="1416801.SAMN05192553_101681"/>
<dbReference type="GO" id="GO:0046428">
    <property type="term" value="F:1,4-dihydroxy-2-naphthoate polyprenyltransferase activity"/>
    <property type="evidence" value="ECO:0007669"/>
    <property type="project" value="UniProtKB-UniRule"/>
</dbReference>
<evidence type="ECO:0000313" key="10">
    <source>
        <dbReference type="EMBL" id="SEI88241.1"/>
    </source>
</evidence>
<dbReference type="PANTHER" id="PTHR13929:SF0">
    <property type="entry name" value="UBIA PRENYLTRANSFERASE DOMAIN-CONTAINING PROTEIN 1"/>
    <property type="match status" value="1"/>
</dbReference>